<gene>
    <name evidence="2" type="ORF">LTR09_009494</name>
</gene>
<dbReference type="PANTHER" id="PTHR42085">
    <property type="entry name" value="F-BOX DOMAIN-CONTAINING PROTEIN"/>
    <property type="match status" value="1"/>
</dbReference>
<evidence type="ECO:0000313" key="3">
    <source>
        <dbReference type="Proteomes" id="UP001271007"/>
    </source>
</evidence>
<name>A0AAJ0DFR4_9PEZI</name>
<feature type="compositionally biased region" description="Basic residues" evidence="1">
    <location>
        <begin position="35"/>
        <end position="44"/>
    </location>
</feature>
<dbReference type="EMBL" id="JAWDJX010000041">
    <property type="protein sequence ID" value="KAK3049316.1"/>
    <property type="molecule type" value="Genomic_DNA"/>
</dbReference>
<proteinExistence type="predicted"/>
<accession>A0AAJ0DFR4</accession>
<keyword evidence="3" id="KW-1185">Reference proteome</keyword>
<feature type="region of interest" description="Disordered" evidence="1">
    <location>
        <begin position="25"/>
        <end position="70"/>
    </location>
</feature>
<organism evidence="2 3">
    <name type="scientific">Extremus antarcticus</name>
    <dbReference type="NCBI Taxonomy" id="702011"/>
    <lineage>
        <taxon>Eukaryota</taxon>
        <taxon>Fungi</taxon>
        <taxon>Dikarya</taxon>
        <taxon>Ascomycota</taxon>
        <taxon>Pezizomycotina</taxon>
        <taxon>Dothideomycetes</taxon>
        <taxon>Dothideomycetidae</taxon>
        <taxon>Mycosphaerellales</taxon>
        <taxon>Extremaceae</taxon>
        <taxon>Extremus</taxon>
    </lineage>
</organism>
<evidence type="ECO:0000313" key="2">
    <source>
        <dbReference type="EMBL" id="KAK3049316.1"/>
    </source>
</evidence>
<dbReference type="InterPro" id="IPR038883">
    <property type="entry name" value="AN11006-like"/>
</dbReference>
<dbReference type="PANTHER" id="PTHR42085:SF1">
    <property type="entry name" value="F-BOX DOMAIN-CONTAINING PROTEIN"/>
    <property type="match status" value="1"/>
</dbReference>
<comment type="caution">
    <text evidence="2">The sequence shown here is derived from an EMBL/GenBank/DDBJ whole genome shotgun (WGS) entry which is preliminary data.</text>
</comment>
<dbReference type="Proteomes" id="UP001271007">
    <property type="component" value="Unassembled WGS sequence"/>
</dbReference>
<sequence length="768" mass="86484">MAGITTRSQTGSSPAKKLSYLERLRQEQAASSPKKVSKVTKKTPTKISQPSGPALGGETPRRPAKKPVPRARALERMGREVAALRQTFDSLNIQNNDAHLPSVLVWKHAGTKYRLPLAKTANGNNSRITEEDNGVRWSKIRLICADTVLMLVPGKLAAIERIVESIEKDDIPIEQEEDDDASRKLMLKPLFNGGGPPFAKPAHNKASGSSTETENKQPRQTGCVLPSAGKGLPLARRPKTDKASRSPINKATLRNHQPVEKLTIRLRRPKLTIQLRRPKLTIRLRRPKPHLLSLPAELRNKIYDYVFQDTTPTDKALNMLQAAKVRPPVAITMACAQLYNETKFLHKEASARMWTSHKWYIPGYRGTKVYETLEKAGETCAKLRTLPARLRIDNVAFRLETPNSHMLKFVHYRTHFNSDVPFVAVQTSYKQQPSAHQMHFFGSSLQQVFRMGTAVEWAKLQKPTPHGYTHFLWTVNLRQSPTSPPSVHSDLYTRSAYQIRMSHNSRAWKPGIWARSGKDVESAGNDHSNKLSGAVMATKSPPDEAMGIFKLPPELRSNVWDFHFEDTSQFGAELDLCKANDHLPHAAITTVCKEVREETLSRYKAATVAFWQTHSFVVVVGGAIPEEEITARIMALRSRPRLQSLSFTVKWRTGWEDTTILATNSPALGLRWYALKTHEIPMDPGEVLSLTDYLNDRMTYNLNARLPLAIIKRRSQDDHLCPTITALCMPKLELDFVQCVQFVCEVVKPPETTVWIEKPVSDMQTRAA</sequence>
<evidence type="ECO:0000256" key="1">
    <source>
        <dbReference type="SAM" id="MobiDB-lite"/>
    </source>
</evidence>
<feature type="region of interest" description="Disordered" evidence="1">
    <location>
        <begin position="191"/>
        <end position="250"/>
    </location>
</feature>
<protein>
    <submittedName>
        <fullName evidence="2">Uncharacterized protein</fullName>
    </submittedName>
</protein>
<dbReference type="AlphaFoldDB" id="A0AAJ0DFR4"/>
<reference evidence="2" key="1">
    <citation type="submission" date="2023-04" db="EMBL/GenBank/DDBJ databases">
        <title>Black Yeasts Isolated from many extreme environments.</title>
        <authorList>
            <person name="Coleine C."/>
            <person name="Stajich J.E."/>
            <person name="Selbmann L."/>
        </authorList>
    </citation>
    <scope>NUCLEOTIDE SEQUENCE</scope>
    <source>
        <strain evidence="2">CCFEE 5312</strain>
    </source>
</reference>